<proteinExistence type="predicted"/>
<accession>A0A091E4G0</accession>
<sequence>MNNCEGFAQAQEGFFFSTGEAKEWKGVVHVNTTPTRSADQGSRTARRAGGWDPLQPSDVALTHTAGALNTALTSEDPARSMPTSAKDVQDDQGTPVMHISPRRSLLMETLSLGHRFESKVHA</sequence>
<reference evidence="2 3" key="1">
    <citation type="submission" date="2013-11" db="EMBL/GenBank/DDBJ databases">
        <title>The Damaraland mole rat (Fukomys damarensis) genome and evolution of African mole rats.</title>
        <authorList>
            <person name="Gladyshev V.N."/>
            <person name="Fang X."/>
        </authorList>
    </citation>
    <scope>NUCLEOTIDE SEQUENCE [LARGE SCALE GENOMIC DNA]</scope>
    <source>
        <tissue evidence="2">Liver</tissue>
    </source>
</reference>
<dbReference type="EMBL" id="KN122517">
    <property type="protein sequence ID" value="KFO29991.1"/>
    <property type="molecule type" value="Genomic_DNA"/>
</dbReference>
<evidence type="ECO:0000256" key="1">
    <source>
        <dbReference type="SAM" id="MobiDB-lite"/>
    </source>
</evidence>
<gene>
    <name evidence="2" type="ORF">H920_08594</name>
</gene>
<protein>
    <submittedName>
        <fullName evidence="2">Uncharacterized protein</fullName>
    </submittedName>
</protein>
<feature type="region of interest" description="Disordered" evidence="1">
    <location>
        <begin position="71"/>
        <end position="102"/>
    </location>
</feature>
<name>A0A091E4G0_FUKDA</name>
<dbReference type="Proteomes" id="UP000028990">
    <property type="component" value="Unassembled WGS sequence"/>
</dbReference>
<evidence type="ECO:0000313" key="3">
    <source>
        <dbReference type="Proteomes" id="UP000028990"/>
    </source>
</evidence>
<feature type="region of interest" description="Disordered" evidence="1">
    <location>
        <begin position="32"/>
        <end position="58"/>
    </location>
</feature>
<dbReference type="AlphaFoldDB" id="A0A091E4G0"/>
<evidence type="ECO:0000313" key="2">
    <source>
        <dbReference type="EMBL" id="KFO29991.1"/>
    </source>
</evidence>
<organism evidence="2 3">
    <name type="scientific">Fukomys damarensis</name>
    <name type="common">Damaraland mole rat</name>
    <name type="synonym">Cryptomys damarensis</name>
    <dbReference type="NCBI Taxonomy" id="885580"/>
    <lineage>
        <taxon>Eukaryota</taxon>
        <taxon>Metazoa</taxon>
        <taxon>Chordata</taxon>
        <taxon>Craniata</taxon>
        <taxon>Vertebrata</taxon>
        <taxon>Euteleostomi</taxon>
        <taxon>Mammalia</taxon>
        <taxon>Eutheria</taxon>
        <taxon>Euarchontoglires</taxon>
        <taxon>Glires</taxon>
        <taxon>Rodentia</taxon>
        <taxon>Hystricomorpha</taxon>
        <taxon>Bathyergidae</taxon>
        <taxon>Fukomys</taxon>
    </lineage>
</organism>
<feature type="compositionally biased region" description="Polar residues" evidence="1">
    <location>
        <begin position="32"/>
        <end position="43"/>
    </location>
</feature>
<keyword evidence="3" id="KW-1185">Reference proteome</keyword>